<evidence type="ECO:0000256" key="2">
    <source>
        <dbReference type="ARBA" id="ARBA00022803"/>
    </source>
</evidence>
<gene>
    <name evidence="3" type="ORF">SAMN04489707_1003152</name>
</gene>
<name>A0A1I7FYY1_9BURK</name>
<dbReference type="InterPro" id="IPR019734">
    <property type="entry name" value="TPR_rpt"/>
</dbReference>
<dbReference type="InterPro" id="IPR052346">
    <property type="entry name" value="O-mannosyl-transferase_TMTC"/>
</dbReference>
<evidence type="ECO:0000313" key="4">
    <source>
        <dbReference type="Proteomes" id="UP000183656"/>
    </source>
</evidence>
<dbReference type="PANTHER" id="PTHR44227">
    <property type="match status" value="1"/>
</dbReference>
<dbReference type="STRING" id="343013.SAMN04489707_1003152"/>
<dbReference type="EMBL" id="FPBX01000003">
    <property type="protein sequence ID" value="SFU41367.1"/>
    <property type="molecule type" value="Genomic_DNA"/>
</dbReference>
<proteinExistence type="predicted"/>
<evidence type="ECO:0000313" key="3">
    <source>
        <dbReference type="EMBL" id="SFU41367.1"/>
    </source>
</evidence>
<protein>
    <submittedName>
        <fullName evidence="3">Tetratricopeptide repeat-containing protein</fullName>
    </submittedName>
</protein>
<dbReference type="Pfam" id="PF13432">
    <property type="entry name" value="TPR_16"/>
    <property type="match status" value="2"/>
</dbReference>
<reference evidence="3 4" key="1">
    <citation type="submission" date="2016-10" db="EMBL/GenBank/DDBJ databases">
        <authorList>
            <person name="de Groot N.N."/>
        </authorList>
    </citation>
    <scope>NUCLEOTIDE SEQUENCE [LARGE SCALE GENOMIC DNA]</scope>
    <source>
        <strain evidence="3 4">R-24608</strain>
    </source>
</reference>
<organism evidence="3 4">
    <name type="scientific">Paenacidovorax caeni</name>
    <dbReference type="NCBI Taxonomy" id="343013"/>
    <lineage>
        <taxon>Bacteria</taxon>
        <taxon>Pseudomonadati</taxon>
        <taxon>Pseudomonadota</taxon>
        <taxon>Betaproteobacteria</taxon>
        <taxon>Burkholderiales</taxon>
        <taxon>Comamonadaceae</taxon>
        <taxon>Paenacidovorax</taxon>
    </lineage>
</organism>
<dbReference type="SMART" id="SM00028">
    <property type="entry name" value="TPR"/>
    <property type="match status" value="3"/>
</dbReference>
<evidence type="ECO:0000256" key="1">
    <source>
        <dbReference type="ARBA" id="ARBA00022737"/>
    </source>
</evidence>
<dbReference type="Proteomes" id="UP000183656">
    <property type="component" value="Unassembled WGS sequence"/>
</dbReference>
<dbReference type="PANTHER" id="PTHR44227:SF3">
    <property type="entry name" value="PROTEIN O-MANNOSYL-TRANSFERASE TMTC4"/>
    <property type="match status" value="1"/>
</dbReference>
<keyword evidence="2" id="KW-0802">TPR repeat</keyword>
<dbReference type="SUPFAM" id="SSF48452">
    <property type="entry name" value="TPR-like"/>
    <property type="match status" value="2"/>
</dbReference>
<accession>A0A1I7FYY1</accession>
<dbReference type="InterPro" id="IPR011990">
    <property type="entry name" value="TPR-like_helical_dom_sf"/>
</dbReference>
<keyword evidence="1" id="KW-0677">Repeat</keyword>
<dbReference type="AlphaFoldDB" id="A0A1I7FYY1"/>
<sequence length="593" mass="65510">MRRGLDYYGLMLHFLRIRHLSWALALLPLASWAQPASRPPARAAALPQAITEALNAELFYEVLLSELSTSAGDPGTGYALMLDAARRSDDSALYRRAVEIALQARSGDSALAAVRTWKNAQPQSRDANRFLLQILVALNRTGDTAEPLRQELAYTAAPNKAAALQAIPQLYARTSDKALAASVVEQALQDALNDPALSAIAWSTVGRMRLAANDPMGALAAAQTAQTLSPSADNLALLALELVAEGVSAAEPIVTRYFEGHTTPDMRLAYARSLVGQQRYAEAAVQLDILTKEKPDLPDPWLLQATLQVQDNRLDAAQASLQRFTALAEQLPQEEARKAGLTQAYLLHAQIAEKRQRFDEAEAWLARIDNSDELFGAQVRRASLLARQGRLSHARALIQSLPAATPEDERMKLSAEVQLLRNAQQYQDAYELQGRLVALAPQDNDLLYDQAMLAEKAGHQEVMEQLLRKIIARQPDYHHAYNALGYVLADRGVQLEEARQLIEKALEYAPGDPYITDSLGWVQFRLGNLSRALELLESAYKKRPDAEIAAHLGEVLWTLQQQDAARNIWREGLRQSPDNEVLQGTLRRLGVQP</sequence>
<dbReference type="Gene3D" id="1.25.40.10">
    <property type="entry name" value="Tetratricopeptide repeat domain"/>
    <property type="match status" value="2"/>
</dbReference>
<keyword evidence="4" id="KW-1185">Reference proteome</keyword>